<gene>
    <name evidence="2" type="ORF">HNQ41_003245</name>
</gene>
<feature type="transmembrane region" description="Helical" evidence="1">
    <location>
        <begin position="102"/>
        <end position="130"/>
    </location>
</feature>
<dbReference type="Pfam" id="PF04854">
    <property type="entry name" value="DUF624"/>
    <property type="match status" value="1"/>
</dbReference>
<feature type="transmembrane region" description="Helical" evidence="1">
    <location>
        <begin position="23"/>
        <end position="49"/>
    </location>
</feature>
<keyword evidence="3" id="KW-1185">Reference proteome</keyword>
<dbReference type="Proteomes" id="UP000551878">
    <property type="component" value="Unassembled WGS sequence"/>
</dbReference>
<feature type="transmembrane region" description="Helical" evidence="1">
    <location>
        <begin position="142"/>
        <end position="167"/>
    </location>
</feature>
<name>A0A840QUQ9_9BACI</name>
<dbReference type="EMBL" id="JACHHB010000020">
    <property type="protein sequence ID" value="MBB5175019.1"/>
    <property type="molecule type" value="Genomic_DNA"/>
</dbReference>
<comment type="caution">
    <text evidence="2">The sequence shown here is derived from an EMBL/GenBank/DDBJ whole genome shotgun (WGS) entry which is preliminary data.</text>
</comment>
<dbReference type="AlphaFoldDB" id="A0A840QUQ9"/>
<evidence type="ECO:0000313" key="3">
    <source>
        <dbReference type="Proteomes" id="UP000551878"/>
    </source>
</evidence>
<sequence>MTRSHNGIYIISDWLMRLAMVNLFWVFFTLIGGVVLGVYPATVAAASLLREWMKGSRPSPLRFYKREYVRVFLASNLTFLLLVFLFSLSMLNLWIVTGFTGFIFYFFVFSLLLVVAFLVSLTMGLVLSFMKGKKGKEALKDSLYLIVIHPFRIVPVVLSVFITYMLFNWFPGILPFYSVSLVIACIVYVYEVSLPQEEVETVASSRVS</sequence>
<dbReference type="InterPro" id="IPR006938">
    <property type="entry name" value="DUF624"/>
</dbReference>
<evidence type="ECO:0000256" key="1">
    <source>
        <dbReference type="SAM" id="Phobius"/>
    </source>
</evidence>
<keyword evidence="1" id="KW-0812">Transmembrane</keyword>
<organism evidence="2 3">
    <name type="scientific">Texcoconibacillus texcoconensis</name>
    <dbReference type="NCBI Taxonomy" id="1095777"/>
    <lineage>
        <taxon>Bacteria</taxon>
        <taxon>Bacillati</taxon>
        <taxon>Bacillota</taxon>
        <taxon>Bacilli</taxon>
        <taxon>Bacillales</taxon>
        <taxon>Bacillaceae</taxon>
        <taxon>Texcoconibacillus</taxon>
    </lineage>
</organism>
<proteinExistence type="predicted"/>
<feature type="transmembrane region" description="Helical" evidence="1">
    <location>
        <begin position="173"/>
        <end position="190"/>
    </location>
</feature>
<dbReference type="RefSeq" id="WP_184665423.1">
    <property type="nucleotide sequence ID" value="NZ_JACHHB010000020.1"/>
</dbReference>
<accession>A0A840QUQ9</accession>
<evidence type="ECO:0000313" key="2">
    <source>
        <dbReference type="EMBL" id="MBB5175019.1"/>
    </source>
</evidence>
<protein>
    <submittedName>
        <fullName evidence="2">Putative membrane protein YesL</fullName>
    </submittedName>
</protein>
<keyword evidence="1" id="KW-1133">Transmembrane helix</keyword>
<keyword evidence="1" id="KW-0472">Membrane</keyword>
<reference evidence="2 3" key="1">
    <citation type="submission" date="2020-08" db="EMBL/GenBank/DDBJ databases">
        <title>Genomic Encyclopedia of Type Strains, Phase IV (KMG-IV): sequencing the most valuable type-strain genomes for metagenomic binning, comparative biology and taxonomic classification.</title>
        <authorList>
            <person name="Goeker M."/>
        </authorList>
    </citation>
    <scope>NUCLEOTIDE SEQUENCE [LARGE SCALE GENOMIC DNA]</scope>
    <source>
        <strain evidence="2 3">DSM 24696</strain>
    </source>
</reference>
<feature type="transmembrane region" description="Helical" evidence="1">
    <location>
        <begin position="70"/>
        <end position="96"/>
    </location>
</feature>